<feature type="region of interest" description="Disordered" evidence="5">
    <location>
        <begin position="1"/>
        <end position="23"/>
    </location>
</feature>
<dbReference type="InterPro" id="IPR052190">
    <property type="entry name" value="Euk-Arch_PrmC-MTase"/>
</dbReference>
<feature type="domain" description="DUF7782" evidence="8">
    <location>
        <begin position="397"/>
        <end position="511"/>
    </location>
</feature>
<evidence type="ECO:0000259" key="7">
    <source>
        <dbReference type="Pfam" id="PF23186"/>
    </source>
</evidence>
<evidence type="ECO:0000256" key="2">
    <source>
        <dbReference type="ARBA" id="ARBA00022603"/>
    </source>
</evidence>
<evidence type="ECO:0000259" key="6">
    <source>
        <dbReference type="Pfam" id="PF05175"/>
    </source>
</evidence>
<keyword evidence="3 9" id="KW-0808">Transferase</keyword>
<proteinExistence type="inferred from homology"/>
<keyword evidence="10" id="KW-1185">Reference proteome</keyword>
<name>A0A1C4ZYR4_9ACTN</name>
<dbReference type="GO" id="GO:0008276">
    <property type="term" value="F:protein methyltransferase activity"/>
    <property type="evidence" value="ECO:0007669"/>
    <property type="project" value="TreeGrafter"/>
</dbReference>
<dbReference type="STRING" id="121616.GA0070216_11268"/>
<reference evidence="10" key="1">
    <citation type="submission" date="2016-06" db="EMBL/GenBank/DDBJ databases">
        <authorList>
            <person name="Varghese N."/>
            <person name="Submissions Spin"/>
        </authorList>
    </citation>
    <scope>NUCLEOTIDE SEQUENCE [LARGE SCALE GENOMIC DNA]</scope>
    <source>
        <strain evidence="10">DSM 44100</strain>
    </source>
</reference>
<dbReference type="Pfam" id="PF25004">
    <property type="entry name" value="DUF7782"/>
    <property type="match status" value="1"/>
</dbReference>
<evidence type="ECO:0000313" key="10">
    <source>
        <dbReference type="Proteomes" id="UP000198797"/>
    </source>
</evidence>
<evidence type="ECO:0000256" key="3">
    <source>
        <dbReference type="ARBA" id="ARBA00022679"/>
    </source>
</evidence>
<evidence type="ECO:0000256" key="5">
    <source>
        <dbReference type="SAM" id="MobiDB-lite"/>
    </source>
</evidence>
<organism evidence="9 10">
    <name type="scientific">Micromonospora matsumotoense</name>
    <dbReference type="NCBI Taxonomy" id="121616"/>
    <lineage>
        <taxon>Bacteria</taxon>
        <taxon>Bacillati</taxon>
        <taxon>Actinomycetota</taxon>
        <taxon>Actinomycetes</taxon>
        <taxon>Micromonosporales</taxon>
        <taxon>Micromonosporaceae</taxon>
        <taxon>Micromonospora</taxon>
    </lineage>
</organism>
<evidence type="ECO:0000256" key="4">
    <source>
        <dbReference type="ARBA" id="ARBA00022691"/>
    </source>
</evidence>
<evidence type="ECO:0000313" key="9">
    <source>
        <dbReference type="EMBL" id="SCF38117.1"/>
    </source>
</evidence>
<dbReference type="GO" id="GO:0032259">
    <property type="term" value="P:methylation"/>
    <property type="evidence" value="ECO:0007669"/>
    <property type="project" value="UniProtKB-KW"/>
</dbReference>
<dbReference type="PROSITE" id="PS00092">
    <property type="entry name" value="N6_MTASE"/>
    <property type="match status" value="1"/>
</dbReference>
<dbReference type="GO" id="GO:0035657">
    <property type="term" value="C:eRF1 methyltransferase complex"/>
    <property type="evidence" value="ECO:0007669"/>
    <property type="project" value="TreeGrafter"/>
</dbReference>
<evidence type="ECO:0000256" key="1">
    <source>
        <dbReference type="ARBA" id="ARBA00006149"/>
    </source>
</evidence>
<dbReference type="SUPFAM" id="SSF53335">
    <property type="entry name" value="S-adenosyl-L-methionine-dependent methyltransferases"/>
    <property type="match status" value="1"/>
</dbReference>
<dbReference type="GO" id="GO:0008757">
    <property type="term" value="F:S-adenosylmethionine-dependent methyltransferase activity"/>
    <property type="evidence" value="ECO:0007669"/>
    <property type="project" value="TreeGrafter"/>
</dbReference>
<dbReference type="InterPro" id="IPR055487">
    <property type="entry name" value="DUF7059"/>
</dbReference>
<dbReference type="AlphaFoldDB" id="A0A1C4ZYR4"/>
<protein>
    <submittedName>
        <fullName evidence="9">Methyltransferase small domain-containing protein</fullName>
    </submittedName>
</protein>
<dbReference type="InterPro" id="IPR007848">
    <property type="entry name" value="Small_mtfrase_dom"/>
</dbReference>
<dbReference type="Proteomes" id="UP000198797">
    <property type="component" value="Unassembled WGS sequence"/>
</dbReference>
<feature type="domain" description="DUF7059" evidence="7">
    <location>
        <begin position="42"/>
        <end position="125"/>
    </location>
</feature>
<evidence type="ECO:0000259" key="8">
    <source>
        <dbReference type="Pfam" id="PF25004"/>
    </source>
</evidence>
<accession>A0A1C4ZYR4</accession>
<dbReference type="PANTHER" id="PTHR45875:SF1">
    <property type="entry name" value="METHYLTRANSFERASE N6AMT1"/>
    <property type="match status" value="1"/>
</dbReference>
<dbReference type="InterPro" id="IPR029063">
    <property type="entry name" value="SAM-dependent_MTases_sf"/>
</dbReference>
<feature type="domain" description="Methyltransferase small" evidence="6">
    <location>
        <begin position="163"/>
        <end position="293"/>
    </location>
</feature>
<dbReference type="Pfam" id="PF23186">
    <property type="entry name" value="DUF7059"/>
    <property type="match status" value="1"/>
</dbReference>
<dbReference type="PANTHER" id="PTHR45875">
    <property type="entry name" value="METHYLTRANSFERASE N6AMT1"/>
    <property type="match status" value="1"/>
</dbReference>
<gene>
    <name evidence="9" type="ORF">GA0070216_11268</name>
</gene>
<dbReference type="GO" id="GO:0008170">
    <property type="term" value="F:N-methyltransferase activity"/>
    <property type="evidence" value="ECO:0007669"/>
    <property type="project" value="UniProtKB-ARBA"/>
</dbReference>
<sequence>MLWMSRVPATGRPRARQDGGVDRDDMLLSPAGVEALRAALTSADFTANGIAGRLGPQATGGVARNDFRAALRATEDRDPLATLIRVFICDQTEPEPVVAAALAPLDLAEAVAAGLVEPSGDGLRAGVDLEPYGDDWWVLADAPASARPGRPLHSEHVLGIGGATQTLIGATVRHPVRTALDLGTGSGVQALHLATHAGQVTATDVSQRALRFAATTAALNGQDWELLRGDLVAPVAGRRFDLVVSNPPFVVGPGTTTHVYRDSGRVGDAIGAELAAAAPGLLTEGGTMQYLANWVHVAGEDWAERVTGWFAGTGLDAWVIQREVADPMAYVHLWLTDVGEAADPHRAAAWLDWFDAHKVEAIGFGIVSLRHSGHEDPVVRVEDLRQRVEPPLGDQVAAWFDRQDFLRARGADGLLATRYRAAPGLQLRQEATIGDEGWAVDRQVLTMPHGLRWSEEIDPLVLALVGGCDGRLPLRDQLALLAAAHDVTTDELAEAAGPIVARLVERGIVEPVTD</sequence>
<dbReference type="InterPro" id="IPR002052">
    <property type="entry name" value="DNA_methylase_N6_adenine_CS"/>
</dbReference>
<keyword evidence="4" id="KW-0949">S-adenosyl-L-methionine</keyword>
<dbReference type="CDD" id="cd02440">
    <property type="entry name" value="AdoMet_MTases"/>
    <property type="match status" value="1"/>
</dbReference>
<dbReference type="GO" id="GO:0003676">
    <property type="term" value="F:nucleic acid binding"/>
    <property type="evidence" value="ECO:0007669"/>
    <property type="project" value="InterPro"/>
</dbReference>
<dbReference type="Gene3D" id="3.40.50.150">
    <property type="entry name" value="Vaccinia Virus protein VP39"/>
    <property type="match status" value="1"/>
</dbReference>
<dbReference type="EMBL" id="FMCU01000012">
    <property type="protein sequence ID" value="SCF38117.1"/>
    <property type="molecule type" value="Genomic_DNA"/>
</dbReference>
<keyword evidence="2 9" id="KW-0489">Methyltransferase</keyword>
<dbReference type="InterPro" id="IPR056684">
    <property type="entry name" value="DUF7782"/>
</dbReference>
<dbReference type="Pfam" id="PF05175">
    <property type="entry name" value="MTS"/>
    <property type="match status" value="1"/>
</dbReference>
<comment type="similarity">
    <text evidence="1">Belongs to the eukaryotic/archaeal PrmC-related family.</text>
</comment>